<evidence type="ECO:0000313" key="18">
    <source>
        <dbReference type="Proteomes" id="UP001217089"/>
    </source>
</evidence>
<dbReference type="Gene3D" id="2.60.120.830">
    <property type="match status" value="1"/>
</dbReference>
<evidence type="ECO:0000256" key="13">
    <source>
        <dbReference type="PROSITE-ProRule" id="PRU00276"/>
    </source>
</evidence>
<dbReference type="PROSITE" id="PS50092">
    <property type="entry name" value="TSP1"/>
    <property type="match status" value="3"/>
</dbReference>
<reference evidence="17 18" key="1">
    <citation type="submission" date="2022-12" db="EMBL/GenBank/DDBJ databases">
        <title>Chromosome-level genome of Tegillarca granosa.</title>
        <authorList>
            <person name="Kim J."/>
        </authorList>
    </citation>
    <scope>NUCLEOTIDE SEQUENCE [LARGE SCALE GENOMIC DNA]</scope>
    <source>
        <strain evidence="17">Teg-2019</strain>
        <tissue evidence="17">Adductor muscle</tissue>
    </source>
</reference>
<dbReference type="Pfam" id="PF17771">
    <property type="entry name" value="ADAMTS_CR_2"/>
    <property type="match status" value="1"/>
</dbReference>
<evidence type="ECO:0000256" key="9">
    <source>
        <dbReference type="ARBA" id="ARBA00022833"/>
    </source>
</evidence>
<keyword evidence="11" id="KW-1015">Disulfide bond</keyword>
<dbReference type="SUPFAM" id="SSF55486">
    <property type="entry name" value="Metalloproteases ('zincins'), catalytic domain"/>
    <property type="match status" value="1"/>
</dbReference>
<feature type="chain" id="PRO_5046930659" evidence="14">
    <location>
        <begin position="24"/>
        <end position="1305"/>
    </location>
</feature>
<dbReference type="Pfam" id="PF05986">
    <property type="entry name" value="ADAMTS_spacer1"/>
    <property type="match status" value="1"/>
</dbReference>
<comment type="caution">
    <text evidence="13">Lacks conserved residue(s) required for the propagation of feature annotation.</text>
</comment>
<dbReference type="PANTHER" id="PTHR13723:SF304">
    <property type="entry name" value="A DISINTEGRIN AND METALLOPROTEINASE WITH THROMBOSPONDIN MOTIFS 2-LIKE PROTEIN"/>
    <property type="match status" value="1"/>
</dbReference>
<comment type="subcellular location">
    <subcellularLocation>
        <location evidence="1">Secreted</location>
        <location evidence="1">Extracellular space</location>
        <location evidence="1">Extracellular matrix</location>
    </subcellularLocation>
</comment>
<evidence type="ECO:0000256" key="5">
    <source>
        <dbReference type="ARBA" id="ARBA00022723"/>
    </source>
</evidence>
<dbReference type="PRINTS" id="PR01857">
    <property type="entry name" value="ADAMTSFAMILY"/>
</dbReference>
<evidence type="ECO:0000256" key="6">
    <source>
        <dbReference type="ARBA" id="ARBA00022729"/>
    </source>
</evidence>
<dbReference type="InterPro" id="IPR001590">
    <property type="entry name" value="Peptidase_M12B"/>
</dbReference>
<keyword evidence="7" id="KW-0677">Repeat</keyword>
<evidence type="ECO:0000313" key="17">
    <source>
        <dbReference type="EMBL" id="KAJ8318392.1"/>
    </source>
</evidence>
<dbReference type="InterPro" id="IPR036383">
    <property type="entry name" value="TSP1_rpt_sf"/>
</dbReference>
<evidence type="ECO:0000256" key="11">
    <source>
        <dbReference type="ARBA" id="ARBA00023157"/>
    </source>
</evidence>
<feature type="domain" description="Peptidase M12B" evidence="15">
    <location>
        <begin position="188"/>
        <end position="280"/>
    </location>
</feature>
<keyword evidence="18" id="KW-1185">Reference proteome</keyword>
<keyword evidence="10" id="KW-0482">Metalloprotease</keyword>
<proteinExistence type="predicted"/>
<evidence type="ECO:0000256" key="8">
    <source>
        <dbReference type="ARBA" id="ARBA00022801"/>
    </source>
</evidence>
<name>A0ABQ9FP41_TEGGR</name>
<evidence type="ECO:0000256" key="10">
    <source>
        <dbReference type="ARBA" id="ARBA00023049"/>
    </source>
</evidence>
<evidence type="ECO:0000256" key="4">
    <source>
        <dbReference type="ARBA" id="ARBA00022670"/>
    </source>
</evidence>
<dbReference type="Gene3D" id="3.40.1620.60">
    <property type="match status" value="1"/>
</dbReference>
<dbReference type="InterPro" id="IPR050439">
    <property type="entry name" value="ADAMTS_ADAMTS-like"/>
</dbReference>
<evidence type="ECO:0000256" key="7">
    <source>
        <dbReference type="ARBA" id="ARBA00022737"/>
    </source>
</evidence>
<dbReference type="InterPro" id="IPR041645">
    <property type="entry name" value="ADAMTS_CR_2"/>
</dbReference>
<dbReference type="PROSITE" id="PS50215">
    <property type="entry name" value="ADAM_MEPRO"/>
    <property type="match status" value="1"/>
</dbReference>
<evidence type="ECO:0000256" key="2">
    <source>
        <dbReference type="ARBA" id="ARBA00022525"/>
    </source>
</evidence>
<feature type="domain" description="PLAC" evidence="16">
    <location>
        <begin position="1253"/>
        <end position="1290"/>
    </location>
</feature>
<keyword evidence="9 13" id="KW-0862">Zinc</keyword>
<evidence type="ECO:0000259" key="16">
    <source>
        <dbReference type="PROSITE" id="PS50900"/>
    </source>
</evidence>
<keyword evidence="3" id="KW-0272">Extracellular matrix</keyword>
<comment type="caution">
    <text evidence="17">The sequence shown here is derived from an EMBL/GenBank/DDBJ whole genome shotgun (WGS) entry which is preliminary data.</text>
</comment>
<feature type="binding site" evidence="13">
    <location>
        <position position="222"/>
    </location>
    <ligand>
        <name>Zn(2+)</name>
        <dbReference type="ChEBI" id="CHEBI:29105"/>
        <note>catalytic</note>
    </ligand>
</feature>
<keyword evidence="8" id="KW-0378">Hydrolase</keyword>
<feature type="binding site" evidence="13">
    <location>
        <position position="218"/>
    </location>
    <ligand>
        <name>Zn(2+)</name>
        <dbReference type="ChEBI" id="CHEBI:29105"/>
        <note>catalytic</note>
    </ligand>
</feature>
<dbReference type="InterPro" id="IPR024079">
    <property type="entry name" value="MetalloPept_cat_dom_sf"/>
</dbReference>
<keyword evidence="5 13" id="KW-0479">Metal-binding</keyword>
<organism evidence="17 18">
    <name type="scientific">Tegillarca granosa</name>
    <name type="common">Malaysian cockle</name>
    <name type="synonym">Anadara granosa</name>
    <dbReference type="NCBI Taxonomy" id="220873"/>
    <lineage>
        <taxon>Eukaryota</taxon>
        <taxon>Metazoa</taxon>
        <taxon>Spiralia</taxon>
        <taxon>Lophotrochozoa</taxon>
        <taxon>Mollusca</taxon>
        <taxon>Bivalvia</taxon>
        <taxon>Autobranchia</taxon>
        <taxon>Pteriomorphia</taxon>
        <taxon>Arcoida</taxon>
        <taxon>Arcoidea</taxon>
        <taxon>Arcidae</taxon>
        <taxon>Tegillarca</taxon>
    </lineage>
</organism>
<dbReference type="Gene3D" id="2.20.100.10">
    <property type="entry name" value="Thrombospondin type-1 (TSP1) repeat"/>
    <property type="match status" value="8"/>
</dbReference>
<evidence type="ECO:0000256" key="14">
    <source>
        <dbReference type="SAM" id="SignalP"/>
    </source>
</evidence>
<dbReference type="Pfam" id="PF01421">
    <property type="entry name" value="Reprolysin"/>
    <property type="match status" value="1"/>
</dbReference>
<dbReference type="Proteomes" id="UP001217089">
    <property type="component" value="Unassembled WGS sequence"/>
</dbReference>
<evidence type="ECO:0000256" key="3">
    <source>
        <dbReference type="ARBA" id="ARBA00022530"/>
    </source>
</evidence>
<protein>
    <submittedName>
        <fullName evidence="17">Uncharacterized protein</fullName>
    </submittedName>
</protein>
<dbReference type="Gene3D" id="3.40.390.10">
    <property type="entry name" value="Collagenase (Catalytic Domain)"/>
    <property type="match status" value="1"/>
</dbReference>
<dbReference type="SUPFAM" id="SSF82895">
    <property type="entry name" value="TSP-1 type 1 repeat"/>
    <property type="match status" value="9"/>
</dbReference>
<dbReference type="SMART" id="SM00209">
    <property type="entry name" value="TSP1"/>
    <property type="match status" value="9"/>
</dbReference>
<dbReference type="Pfam" id="PF00090">
    <property type="entry name" value="TSP_1"/>
    <property type="match status" value="1"/>
</dbReference>
<keyword evidence="4" id="KW-0645">Protease</keyword>
<dbReference type="InterPro" id="IPR010909">
    <property type="entry name" value="PLAC"/>
</dbReference>
<dbReference type="Pfam" id="PF19030">
    <property type="entry name" value="TSP1_ADAMTS"/>
    <property type="match status" value="8"/>
</dbReference>
<gene>
    <name evidence="17" type="ORF">KUTeg_003483</name>
</gene>
<feature type="signal peptide" evidence="14">
    <location>
        <begin position="1"/>
        <end position="23"/>
    </location>
</feature>
<keyword evidence="6 14" id="KW-0732">Signal</keyword>
<feature type="binding site" evidence="13">
    <location>
        <position position="228"/>
    </location>
    <ligand>
        <name>Zn(2+)</name>
        <dbReference type="ChEBI" id="CHEBI:29105"/>
        <note>catalytic</note>
    </ligand>
</feature>
<accession>A0ABQ9FP41</accession>
<sequence length="1305" mass="148699">MDKLQVLFCFIWIVFDTDGSVFARYLDKNADISPCEEPESGVVFPFISDSEGHHLSTLEDYLQHLNLNGRYNNYPDQLIVSFTWHNKTITLLLKQNLINGEESVTEWTEDDITYAEFIDEKCYYQDEANSFKNKRFKRQAPSGEKKFLEVMIAVDTSVIKLVGEKKVKNGTRFDVAVFFTRTGIGPAGYAPITGLCNPTRSCAVVKDEGFTSAFIVAHEIAHVIGLMHDGHGNTCSGREYQTAVMAPMIQATLNHFWWSSCSRERMQQLIPTLSCINNNPLEKEAIEVQEPYGKHWDIDEQCKYEFGPEHRACRAYHGDLCEMLWCNTKRNPRSCKTKRGRPLNGTSCGNERWCMGGACTYYGGQPPRDGGFGEWSKWSACAEDCGFSIKTRTRKCDNPRPAYGGKNCEGDYQEVDSCKAEQCKLYTDKREFQCTLLDVLPVRDRRNTWLPYQLNDESKRCKLTCISNETKEIATVDDIPVDDGTPCSYEHPNHICVKGECWEIGCDGVRNSTKQFDECGICDGDGSKCKVVQGRFTKRMKYSGRDRNYHEVTMIPAGARNIEIRETATSAHFIAVLDPAYGTFAIGGNKRQSHSKKFSLNGAWFNYENSWNFETLTSDGPLQRKIQIMIFPQNAVYKAALGYKYTVKADDNTYEKELYEWKYQGWTDCSVTCGTGTQSLIYKCFDKNSDTETDNERCSLLEDPTGDPVECKRVQCNADLKNNSFLFLKSIIYEYIRRSEYKPKKDTHLYLAKIDISRINNESEISIKGALLKITLQLLQNLYSSRLLSVSILKTPIKLKTIRLQKQIVLIYRWVMSVDWSDCTATCGEEGVQYQLYSCERETQDGEIEPVSMEMCSSLETPEYSRECNRVECKELEYKWIMSSDWSDCSRTCGGGIKTQAYSCGKDTSDGAIEVVEIDLCDHLPKPNITRVCNQNICEEYQWVMLDEWDACSETCGNNGIETQMFFCGKIAPDDDVESVEFEKCSDQKAPNITRSCNRISCIKYQWIKSDEWSDCTASCGDSGQQNALYKCMAVTTTGSSFVDPELCDEKDKPVSTRDCNRFPCFHYTFIDSLNWTECSITCGDDGIQQKIFHCLNESINGQKIHVDLAFCSDLDTYTPNVTRACKRQPCDRFEWMPTDEWSSCTMTCGDDGVQYQRHVCTVIKLNGVSETISEDYCSETPKPEVERECNREPCLLEWSVGGWSECSVTCGIGLQWREVTCGNLDSDHGRSRCPGDPPSLSEVCKRKDCPASSDTCKDRISICKRNASPRKCQYRGYKSMCCATCRDLHDIAPNDSWYRYRRFL</sequence>
<dbReference type="EMBL" id="JARBDR010000214">
    <property type="protein sequence ID" value="KAJ8318392.1"/>
    <property type="molecule type" value="Genomic_DNA"/>
</dbReference>
<evidence type="ECO:0000259" key="15">
    <source>
        <dbReference type="PROSITE" id="PS50215"/>
    </source>
</evidence>
<dbReference type="PROSITE" id="PS50900">
    <property type="entry name" value="PLAC"/>
    <property type="match status" value="1"/>
</dbReference>
<evidence type="ECO:0000256" key="1">
    <source>
        <dbReference type="ARBA" id="ARBA00004498"/>
    </source>
</evidence>
<dbReference type="InterPro" id="IPR000884">
    <property type="entry name" value="TSP1_rpt"/>
</dbReference>
<dbReference type="InterPro" id="IPR010294">
    <property type="entry name" value="ADAMTS_spacer1"/>
</dbReference>
<evidence type="ECO:0000256" key="12">
    <source>
        <dbReference type="ARBA" id="ARBA00023180"/>
    </source>
</evidence>
<dbReference type="PANTHER" id="PTHR13723">
    <property type="entry name" value="ADAMTS A DISINTEGRIN AND METALLOPROTEASE WITH THROMBOSPONDIN MOTIFS PROTEASE"/>
    <property type="match status" value="1"/>
</dbReference>
<keyword evidence="2" id="KW-0964">Secreted</keyword>
<keyword evidence="12" id="KW-0325">Glycoprotein</keyword>
<feature type="active site" evidence="13">
    <location>
        <position position="219"/>
    </location>
</feature>
<dbReference type="InterPro" id="IPR013273">
    <property type="entry name" value="ADAMTS/ADAMTS-like"/>
</dbReference>